<dbReference type="SUPFAM" id="SSF51445">
    <property type="entry name" value="(Trans)glycosidases"/>
    <property type="match status" value="1"/>
</dbReference>
<accession>A0A9X2HRM7</accession>
<evidence type="ECO:0000313" key="5">
    <source>
        <dbReference type="Proteomes" id="UP001139451"/>
    </source>
</evidence>
<dbReference type="InterPro" id="IPR002053">
    <property type="entry name" value="Glyco_hydro_25"/>
</dbReference>
<dbReference type="GO" id="GO:0016998">
    <property type="term" value="P:cell wall macromolecule catabolic process"/>
    <property type="evidence" value="ECO:0007669"/>
    <property type="project" value="InterPro"/>
</dbReference>
<dbReference type="GO" id="GO:0016052">
    <property type="term" value="P:carbohydrate catabolic process"/>
    <property type="evidence" value="ECO:0007669"/>
    <property type="project" value="TreeGrafter"/>
</dbReference>
<dbReference type="AlphaFoldDB" id="A0A9X2HRM7"/>
<reference evidence="4" key="1">
    <citation type="submission" date="2022-05" db="EMBL/GenBank/DDBJ databases">
        <title>Sphingomonas sp. strain MG17 Genome sequencing and assembly.</title>
        <authorList>
            <person name="Kim I."/>
        </authorList>
    </citation>
    <scope>NUCLEOTIDE SEQUENCE</scope>
    <source>
        <strain evidence="4">MG17</strain>
    </source>
</reference>
<proteinExistence type="inferred from homology"/>
<dbReference type="EMBL" id="JAMLDX010000016">
    <property type="protein sequence ID" value="MCP3732258.1"/>
    <property type="molecule type" value="Genomic_DNA"/>
</dbReference>
<gene>
    <name evidence="4" type="ORF">M9978_17700</name>
</gene>
<organism evidence="4 5">
    <name type="scientific">Sphingomonas tagetis</name>
    <dbReference type="NCBI Taxonomy" id="2949092"/>
    <lineage>
        <taxon>Bacteria</taxon>
        <taxon>Pseudomonadati</taxon>
        <taxon>Pseudomonadota</taxon>
        <taxon>Alphaproteobacteria</taxon>
        <taxon>Sphingomonadales</taxon>
        <taxon>Sphingomonadaceae</taxon>
        <taxon>Sphingomonas</taxon>
    </lineage>
</organism>
<dbReference type="InterPro" id="IPR018077">
    <property type="entry name" value="Glyco_hydro_fam25_subgr"/>
</dbReference>
<dbReference type="InterPro" id="IPR017853">
    <property type="entry name" value="GH"/>
</dbReference>
<keyword evidence="2 4" id="KW-0378">Hydrolase</keyword>
<protein>
    <submittedName>
        <fullName evidence="4">Glycosyl hydrolase</fullName>
    </submittedName>
</protein>
<dbReference type="Pfam" id="PF01183">
    <property type="entry name" value="Glyco_hydro_25"/>
    <property type="match status" value="1"/>
</dbReference>
<keyword evidence="3" id="KW-0326">Glycosidase</keyword>
<evidence type="ECO:0000256" key="2">
    <source>
        <dbReference type="ARBA" id="ARBA00022801"/>
    </source>
</evidence>
<sequence>MRTIAWLALAAGIAAGGVWWFAGRWAPSRADYAVQGIDVSDANGAVDWAMVKARDVDFAYARATAAAATRDARFPGHWAAIAEAGIRRGAIHVFSLCAVAADQAGAFVATVPRDPDALPAAIDLDFHDDCPARPDRQVVLDEVRQLAATIETHSGKPVVLRVSPEFEAEYRVSEAIPRPLWSVGNFFAPDYATRPWRMWRSSNLRRVDGIDRPVNWNVVAP</sequence>
<evidence type="ECO:0000313" key="4">
    <source>
        <dbReference type="EMBL" id="MCP3732258.1"/>
    </source>
</evidence>
<keyword evidence="5" id="KW-1185">Reference proteome</keyword>
<dbReference type="RefSeq" id="WP_254295534.1">
    <property type="nucleotide sequence ID" value="NZ_JAMLDX010000016.1"/>
</dbReference>
<dbReference type="PANTHER" id="PTHR34135:SF2">
    <property type="entry name" value="LYSOZYME"/>
    <property type="match status" value="1"/>
</dbReference>
<dbReference type="GO" id="GO:0009253">
    <property type="term" value="P:peptidoglycan catabolic process"/>
    <property type="evidence" value="ECO:0007669"/>
    <property type="project" value="InterPro"/>
</dbReference>
<dbReference type="PANTHER" id="PTHR34135">
    <property type="entry name" value="LYSOZYME"/>
    <property type="match status" value="1"/>
</dbReference>
<evidence type="ECO:0000256" key="3">
    <source>
        <dbReference type="ARBA" id="ARBA00023295"/>
    </source>
</evidence>
<dbReference type="PROSITE" id="PS51904">
    <property type="entry name" value="GLYCOSYL_HYDROL_F25_2"/>
    <property type="match status" value="1"/>
</dbReference>
<comment type="caution">
    <text evidence="4">The sequence shown here is derived from an EMBL/GenBank/DDBJ whole genome shotgun (WGS) entry which is preliminary data.</text>
</comment>
<dbReference type="Gene3D" id="3.20.20.80">
    <property type="entry name" value="Glycosidases"/>
    <property type="match status" value="1"/>
</dbReference>
<dbReference type="SMART" id="SM00641">
    <property type="entry name" value="Glyco_25"/>
    <property type="match status" value="1"/>
</dbReference>
<evidence type="ECO:0000256" key="1">
    <source>
        <dbReference type="ARBA" id="ARBA00010646"/>
    </source>
</evidence>
<dbReference type="Proteomes" id="UP001139451">
    <property type="component" value="Unassembled WGS sequence"/>
</dbReference>
<dbReference type="GO" id="GO:0003796">
    <property type="term" value="F:lysozyme activity"/>
    <property type="evidence" value="ECO:0007669"/>
    <property type="project" value="InterPro"/>
</dbReference>
<comment type="similarity">
    <text evidence="1">Belongs to the glycosyl hydrolase 25 family.</text>
</comment>
<name>A0A9X2HRM7_9SPHN</name>